<dbReference type="Gene3D" id="3.40.640.10">
    <property type="entry name" value="Type I PLP-dependent aspartate aminotransferase-like (Major domain)"/>
    <property type="match status" value="1"/>
</dbReference>
<dbReference type="GO" id="GO:0008483">
    <property type="term" value="F:transaminase activity"/>
    <property type="evidence" value="ECO:0007669"/>
    <property type="project" value="UniProtKB-KW"/>
</dbReference>
<proteinExistence type="inferred from homology"/>
<dbReference type="PIRSF" id="PIRSF000390">
    <property type="entry name" value="PLP_StrS"/>
    <property type="match status" value="1"/>
</dbReference>
<sequence length="391" mass="43692">MNKKIPFSPPDITQAEIDSVVDVLKSGWITTGPKTAKFEQEIAEYCGSNHALAVANATSGLEILLRVFHIKKGDDVITTPYTYTSTASGAIHCGILPTFVDVKKDDFLIDPEKLYDAIKPNTKAIYSVDFAGVPVDYDAIKQVLKAKGREDILLVSDSAHAFGASYKDKKVGTQVDAHVFSFHAVKNLTTAEGGAITFNNNNLFGKNDLYKELKLMCLNGQSKDALSKTKAGAWQYDVLFPGEKCNMADINAAIGLAQLARYKNILKKRKTIFEIYTNTLKDKEWAIIPFEKNSDKTTSYHLYPLRLRDFTEEKRNRVIQILAEKDIATNVHFTPLPMFTAYKNLGYSIGNYPNAYSQYANEITLPLYSTLLPEDAEYVARELIKAVEKVR</sequence>
<protein>
    <submittedName>
        <fullName evidence="2">DegT/DnrJ/EryC1/StrS family aminotransferase</fullName>
    </submittedName>
</protein>
<dbReference type="PANTHER" id="PTHR30244:SF34">
    <property type="entry name" value="DTDP-4-AMINO-4,6-DIDEOXYGALACTOSE TRANSAMINASE"/>
    <property type="match status" value="1"/>
</dbReference>
<dbReference type="Gene3D" id="3.90.1150.10">
    <property type="entry name" value="Aspartate Aminotransferase, domain 1"/>
    <property type="match status" value="1"/>
</dbReference>
<comment type="caution">
    <text evidence="2">The sequence shown here is derived from an EMBL/GenBank/DDBJ whole genome shotgun (WGS) entry which is preliminary data.</text>
</comment>
<dbReference type="PANTHER" id="PTHR30244">
    <property type="entry name" value="TRANSAMINASE"/>
    <property type="match status" value="1"/>
</dbReference>
<dbReference type="EMBL" id="JBGFFE010000011">
    <property type="protein sequence ID" value="MEY8763779.1"/>
    <property type="molecule type" value="Genomic_DNA"/>
</dbReference>
<keyword evidence="2" id="KW-0032">Aminotransferase</keyword>
<dbReference type="Proteomes" id="UP001565220">
    <property type="component" value="Unassembled WGS sequence"/>
</dbReference>
<reference evidence="2 3" key="1">
    <citation type="submission" date="2024-08" db="EMBL/GenBank/DDBJ databases">
        <title>Clostridium lapicellarii sp. nov., and Clostridium renhuaiense sp. nov., two species isolated from the mud in a fermentation cellar used for producing sauce-flavour Chinese liquors.</title>
        <authorList>
            <person name="Yang F."/>
            <person name="Wang H."/>
            <person name="Chen L.Q."/>
            <person name="Zhou N."/>
            <person name="Lu J.J."/>
            <person name="Pu X.X."/>
            <person name="Wan B."/>
            <person name="Wang L."/>
            <person name="Liu S.J."/>
        </authorList>
    </citation>
    <scope>NUCLEOTIDE SEQUENCE [LARGE SCALE GENOMIC DNA]</scope>
    <source>
        <strain evidence="2 3">MT-113</strain>
    </source>
</reference>
<keyword evidence="2" id="KW-0808">Transferase</keyword>
<comment type="similarity">
    <text evidence="1">Belongs to the DegT/DnrJ/EryC1 family.</text>
</comment>
<keyword evidence="3" id="KW-1185">Reference proteome</keyword>
<gene>
    <name evidence="2" type="ORF">AB8S09_09015</name>
</gene>
<dbReference type="Pfam" id="PF01041">
    <property type="entry name" value="DegT_DnrJ_EryC1"/>
    <property type="match status" value="1"/>
</dbReference>
<dbReference type="InterPro" id="IPR000653">
    <property type="entry name" value="DegT/StrS_aminotransferase"/>
</dbReference>
<organism evidence="2 3">
    <name type="scientific">Clostridium lapidicellarium</name>
    <dbReference type="NCBI Taxonomy" id="3240931"/>
    <lineage>
        <taxon>Bacteria</taxon>
        <taxon>Bacillati</taxon>
        <taxon>Bacillota</taxon>
        <taxon>Clostridia</taxon>
        <taxon>Eubacteriales</taxon>
        <taxon>Clostridiaceae</taxon>
        <taxon>Clostridium</taxon>
    </lineage>
</organism>
<keyword evidence="1" id="KW-0663">Pyridoxal phosphate</keyword>
<dbReference type="SUPFAM" id="SSF53383">
    <property type="entry name" value="PLP-dependent transferases"/>
    <property type="match status" value="1"/>
</dbReference>
<dbReference type="InterPro" id="IPR015424">
    <property type="entry name" value="PyrdxlP-dep_Trfase"/>
</dbReference>
<accession>A0ABV4DX08</accession>
<evidence type="ECO:0000313" key="2">
    <source>
        <dbReference type="EMBL" id="MEY8763779.1"/>
    </source>
</evidence>
<dbReference type="InterPro" id="IPR015422">
    <property type="entry name" value="PyrdxlP-dep_Trfase_small"/>
</dbReference>
<name>A0ABV4DX08_9CLOT</name>
<evidence type="ECO:0000313" key="3">
    <source>
        <dbReference type="Proteomes" id="UP001565220"/>
    </source>
</evidence>
<dbReference type="InterPro" id="IPR015421">
    <property type="entry name" value="PyrdxlP-dep_Trfase_major"/>
</dbReference>
<dbReference type="CDD" id="cd00616">
    <property type="entry name" value="AHBA_syn"/>
    <property type="match status" value="1"/>
</dbReference>
<evidence type="ECO:0000256" key="1">
    <source>
        <dbReference type="RuleBase" id="RU004508"/>
    </source>
</evidence>
<dbReference type="RefSeq" id="WP_369868975.1">
    <property type="nucleotide sequence ID" value="NZ_JBGFFE010000011.1"/>
</dbReference>